<organism evidence="2 3">
    <name type="scientific">Glaciecola punicea ACAM 611</name>
    <dbReference type="NCBI Taxonomy" id="1121923"/>
    <lineage>
        <taxon>Bacteria</taxon>
        <taxon>Pseudomonadati</taxon>
        <taxon>Pseudomonadota</taxon>
        <taxon>Gammaproteobacteria</taxon>
        <taxon>Alteromonadales</taxon>
        <taxon>Alteromonadaceae</taxon>
        <taxon>Glaciecola</taxon>
    </lineage>
</organism>
<keyword evidence="3" id="KW-1185">Reference proteome</keyword>
<dbReference type="Proteomes" id="UP000053586">
    <property type="component" value="Unassembled WGS sequence"/>
</dbReference>
<dbReference type="RefSeq" id="WP_006005984.1">
    <property type="nucleotide sequence ID" value="NZ_BAET01000022.1"/>
</dbReference>
<dbReference type="GO" id="GO:0009916">
    <property type="term" value="F:alternative oxidase activity"/>
    <property type="evidence" value="ECO:0007669"/>
    <property type="project" value="InterPro"/>
</dbReference>
<proteinExistence type="predicted"/>
<evidence type="ECO:0000313" key="2">
    <source>
        <dbReference type="EMBL" id="GAB56140.1"/>
    </source>
</evidence>
<protein>
    <submittedName>
        <fullName evidence="2">Uncharacterized protein</fullName>
    </submittedName>
</protein>
<reference evidence="2 3" key="1">
    <citation type="journal article" date="2012" name="J. Bacteriol.">
        <title>Genome sequence of proteorhodopsin-containing sea ice bacterium Glaciecola punicea ACAM 611T.</title>
        <authorList>
            <person name="Qin Q.-L."/>
            <person name="Xie B.-B."/>
            <person name="Shu Y.-L."/>
            <person name="Rong J.-C."/>
            <person name="Zhao D.-L."/>
            <person name="Zhang X.-Y."/>
            <person name="Chen X.-L."/>
            <person name="Zhou B.-C."/>
            <person name="Zhanga Y.-Z."/>
        </authorList>
    </citation>
    <scope>NUCLEOTIDE SEQUENCE [LARGE SCALE GENOMIC DNA]</scope>
    <source>
        <strain evidence="2 3">ACAM 611</strain>
    </source>
</reference>
<dbReference type="AlphaFoldDB" id="H5TCW3"/>
<keyword evidence="1" id="KW-0812">Transmembrane</keyword>
<accession>H5TCW3</accession>
<keyword evidence="1" id="KW-1133">Transmembrane helix</keyword>
<comment type="caution">
    <text evidence="2">The sequence shown here is derived from an EMBL/GenBank/DDBJ whole genome shotgun (WGS) entry which is preliminary data.</text>
</comment>
<feature type="transmembrane region" description="Helical" evidence="1">
    <location>
        <begin position="37"/>
        <end position="55"/>
    </location>
</feature>
<dbReference type="InterPro" id="IPR002680">
    <property type="entry name" value="AOX"/>
</dbReference>
<name>H5TCW3_9ALTE</name>
<dbReference type="OrthoDB" id="8228094at2"/>
<gene>
    <name evidence="2" type="ORF">GPUN_2025</name>
</gene>
<evidence type="ECO:0000256" key="1">
    <source>
        <dbReference type="SAM" id="Phobius"/>
    </source>
</evidence>
<evidence type="ECO:0000313" key="3">
    <source>
        <dbReference type="Proteomes" id="UP000053586"/>
    </source>
</evidence>
<dbReference type="Pfam" id="PF01786">
    <property type="entry name" value="AOX"/>
    <property type="match status" value="1"/>
</dbReference>
<sequence>MSQTHEYSLKKDFADPLSKHHTPSGFSERFVLRLTKLLRFFANLFFTSFVILYIIPGRTAHRLVGYFEDEDGIRDVNHQFADNFDKKA</sequence>
<dbReference type="STRING" id="56804.BAE46_11590"/>
<reference evidence="2 3" key="2">
    <citation type="journal article" date="2017" name="Antonie Van Leeuwenhoek">
        <title>Rhizobium rhizosphaerae sp. nov., a novel species isolated from rice rhizosphere.</title>
        <authorList>
            <person name="Zhao J.J."/>
            <person name="Zhang J."/>
            <person name="Zhang R.J."/>
            <person name="Zhang C.W."/>
            <person name="Yin H.Q."/>
            <person name="Zhang X.X."/>
        </authorList>
    </citation>
    <scope>NUCLEOTIDE SEQUENCE [LARGE SCALE GENOMIC DNA]</scope>
    <source>
        <strain evidence="2 3">ACAM 611</strain>
    </source>
</reference>
<keyword evidence="1" id="KW-0472">Membrane</keyword>
<dbReference type="EMBL" id="BAET01000022">
    <property type="protein sequence ID" value="GAB56140.1"/>
    <property type="molecule type" value="Genomic_DNA"/>
</dbReference>